<evidence type="ECO:0000313" key="2">
    <source>
        <dbReference type="Proteomes" id="UP000248329"/>
    </source>
</evidence>
<reference evidence="1" key="1">
    <citation type="submission" date="2018-01" db="EMBL/GenBank/DDBJ databases">
        <authorList>
            <person name="Krukenberg V."/>
        </authorList>
    </citation>
    <scope>NUCLEOTIDE SEQUENCE</scope>
    <source>
        <strain evidence="1">E20ANME2</strain>
    </source>
</reference>
<name>A0AC61L1A1_9EURY</name>
<sequence>MGLITILMLVLLAGAILSLLTKTTAQARGVALVSSFGALAISILMYLTYDANFNTITNYAFEESGTWMPSIGIGYHVGVDGISLPMVLLATIVCALCAIYSWSEGKRPNQYFALLLLMDLTLIGVFVSLDFFMFYVFWELTLLPMFFLIGIWGGPRKDYSAIKFLIYTHIASVLMMLGIFALYYFHGASTGFYTFDIPTLVNAYKDGILPISQYWLDFIFITIMFGFMVKMPSVPFHTWLPDAHVEAPTIGSIILAGVLLKMGGYGLFRVLLPMMGVASTWFIYLIALFGLMSILYSPFAALAQKDLKKLVAFSSIGHMGFISLGVAASVLAGMDPARVVAHTGAMFQMFSHGIITCVLFGCCGVIEHHTHTRIIDDLGGLTKKMPKLAILMVAGFFASLGLPLCSGFVAEFGILSGSYHTMPIFVILAAISIPFTAGYHLWAVQRTLFGPYNEYLGDVKEIKWYEFTPLAIWVIIFVILGIYPAPIIDMMQTTTEYFLLSGDILPIGGIHVPPGGAVPW</sequence>
<accession>A0AC61L1A1</accession>
<dbReference type="EMBL" id="PQXF01000023">
    <property type="protein sequence ID" value="PXF59625.1"/>
    <property type="molecule type" value="Genomic_DNA"/>
</dbReference>
<evidence type="ECO:0000313" key="1">
    <source>
        <dbReference type="EMBL" id="PXF59625.1"/>
    </source>
</evidence>
<organism evidence="1 2">
    <name type="scientific">Candidatus Methanogaster sp</name>
    <dbReference type="NCBI Taxonomy" id="3386292"/>
    <lineage>
        <taxon>Archaea</taxon>
        <taxon>Methanobacteriati</taxon>
        <taxon>Methanobacteriota</taxon>
        <taxon>Stenosarchaea group</taxon>
        <taxon>Methanomicrobia</taxon>
        <taxon>Methanosarcinales</taxon>
        <taxon>ANME-2 cluster</taxon>
        <taxon>Candidatus Methanogasteraceae</taxon>
        <taxon>Candidatus Methanogaster</taxon>
    </lineage>
</organism>
<gene>
    <name evidence="1" type="ORF">C4B59_11080</name>
</gene>
<comment type="caution">
    <text evidence="1">The sequence shown here is derived from an EMBL/GenBank/DDBJ whole genome shotgun (WGS) entry which is preliminary data.</text>
</comment>
<protein>
    <submittedName>
        <fullName evidence="1">Dehydrogenase</fullName>
    </submittedName>
</protein>
<proteinExistence type="predicted"/>
<dbReference type="Proteomes" id="UP000248329">
    <property type="component" value="Unassembled WGS sequence"/>
</dbReference>